<dbReference type="GO" id="GO:0008237">
    <property type="term" value="F:metallopeptidase activity"/>
    <property type="evidence" value="ECO:0007669"/>
    <property type="project" value="InterPro"/>
</dbReference>
<dbReference type="CDD" id="cd04279">
    <property type="entry name" value="ZnMc_MMP_like_1"/>
    <property type="match status" value="1"/>
</dbReference>
<protein>
    <submittedName>
        <fullName evidence="1">Peptidase M10</fullName>
    </submittedName>
</protein>
<dbReference type="AlphaFoldDB" id="A0A250JDR2"/>
<dbReference type="KEGG" id="cfus:CYFUS_006761"/>
<accession>A0A250JDR2</accession>
<dbReference type="SUPFAM" id="SSF55486">
    <property type="entry name" value="Metalloproteases ('zincins'), catalytic domain"/>
    <property type="match status" value="1"/>
</dbReference>
<dbReference type="Gene3D" id="3.40.390.10">
    <property type="entry name" value="Collagenase (Catalytic Domain)"/>
    <property type="match status" value="1"/>
</dbReference>
<name>A0A250JDR2_9BACT</name>
<dbReference type="Proteomes" id="UP000217257">
    <property type="component" value="Chromosome"/>
</dbReference>
<reference evidence="1 2" key="1">
    <citation type="submission" date="2017-06" db="EMBL/GenBank/DDBJ databases">
        <title>Sequencing and comparative analysis of myxobacterial genomes.</title>
        <authorList>
            <person name="Rupp O."/>
            <person name="Goesmann A."/>
            <person name="Sogaard-Andersen L."/>
        </authorList>
    </citation>
    <scope>NUCLEOTIDE SEQUENCE [LARGE SCALE GENOMIC DNA]</scope>
    <source>
        <strain evidence="1 2">DSM 52655</strain>
    </source>
</reference>
<organism evidence="1 2">
    <name type="scientific">Cystobacter fuscus</name>
    <dbReference type="NCBI Taxonomy" id="43"/>
    <lineage>
        <taxon>Bacteria</taxon>
        <taxon>Pseudomonadati</taxon>
        <taxon>Myxococcota</taxon>
        <taxon>Myxococcia</taxon>
        <taxon>Myxococcales</taxon>
        <taxon>Cystobacterineae</taxon>
        <taxon>Archangiaceae</taxon>
        <taxon>Cystobacter</taxon>
    </lineage>
</organism>
<evidence type="ECO:0000313" key="1">
    <source>
        <dbReference type="EMBL" id="ATB41296.1"/>
    </source>
</evidence>
<proteinExistence type="predicted"/>
<dbReference type="EMBL" id="CP022098">
    <property type="protein sequence ID" value="ATB41296.1"/>
    <property type="molecule type" value="Genomic_DNA"/>
</dbReference>
<gene>
    <name evidence="1" type="ORF">CYFUS_006761</name>
</gene>
<dbReference type="InterPro" id="IPR024079">
    <property type="entry name" value="MetalloPept_cat_dom_sf"/>
</dbReference>
<sequence>MSFEEFEANAYQEPGTGVYIVDGDIPLESHAKLKEFYDQHFQNGALIVNRVNSVDDRWSTTQKRSLSYCVSTAFGSRHDSVVQAMASAANDWQASADVRLIYDRAQDGNCTSLNPNVVFDVNPVNLGQYSARAFFPSYPRPIRNILIDEVAFGSQGPWTLTGILRHEIGHVLGFRHEHTRVGIGGCYEDGNWRPLTTYDSASVMHYPSCMGINTGDLVLTQKDRDGARALYGIALHFSLHTGTPLGETDDRWAFAIADNGDLFSILKSGTGTHSTEVHILSAASNYQSFSMHTGTALGETGGNWAFAVAANRDLVGILKSGTGTHSTEVHILSAASNYQSFSMHTGTALGETGGNWAFAVAANRDLVGILKSGTGTHSTEVHILSAASNYQSFNLHTGTPLEQTDDSWEFAVAANRDLVGVHKRNTGTYSTEVHVLSAANNYQSFSMHTGTPIEETDQSWQFLVSRQRDLVGVKKNGTGTRSTEVHIVDLP</sequence>
<evidence type="ECO:0000313" key="2">
    <source>
        <dbReference type="Proteomes" id="UP000217257"/>
    </source>
</evidence>